<dbReference type="SUPFAM" id="SSF159245">
    <property type="entry name" value="AttH-like"/>
    <property type="match status" value="1"/>
</dbReference>
<dbReference type="PANTHER" id="PTHR38591:SF1">
    <property type="entry name" value="BLL1000 PROTEIN"/>
    <property type="match status" value="1"/>
</dbReference>
<evidence type="ECO:0000313" key="4">
    <source>
        <dbReference type="Proteomes" id="UP000748752"/>
    </source>
</evidence>
<organism evidence="3 4">
    <name type="scientific">Thiohalocapsa halophila</name>
    <dbReference type="NCBI Taxonomy" id="69359"/>
    <lineage>
        <taxon>Bacteria</taxon>
        <taxon>Pseudomonadati</taxon>
        <taxon>Pseudomonadota</taxon>
        <taxon>Gammaproteobacteria</taxon>
        <taxon>Chromatiales</taxon>
        <taxon>Chromatiaceae</taxon>
        <taxon>Thiohalocapsa</taxon>
    </lineage>
</organism>
<dbReference type="Pfam" id="PF17186">
    <property type="entry name" value="Lipocalin_9"/>
    <property type="match status" value="1"/>
</dbReference>
<evidence type="ECO:0000313" key="3">
    <source>
        <dbReference type="EMBL" id="MBK1633622.1"/>
    </source>
</evidence>
<comment type="caution">
    <text evidence="3">The sequence shown here is derived from an EMBL/GenBank/DDBJ whole genome shotgun (WGS) entry which is preliminary data.</text>
</comment>
<gene>
    <name evidence="3" type="ORF">CKO31_23325</name>
</gene>
<dbReference type="PANTHER" id="PTHR38591">
    <property type="entry name" value="HYDROLASE"/>
    <property type="match status" value="1"/>
</dbReference>
<dbReference type="InterPro" id="IPR023374">
    <property type="entry name" value="AttH-like_dom_sf"/>
</dbReference>
<dbReference type="Proteomes" id="UP000748752">
    <property type="component" value="Unassembled WGS sequence"/>
</dbReference>
<proteinExistence type="predicted"/>
<sequence length="381" mass="42708">MPNHSPRITRRPHARRGSRRQRRNRALLLAGAAAAAAFGLYTLWAQGLMPVNESAEDWYDAHQQVVPLVSLPADDAPHDDYVEWWYYNGHVSDAQGRRYSFHYVVFLINALTTHTVAHASLVDHAARQHHTSQRRTAGNPSSGTVDSFDFVLGDWSLTGGGGTDRLGFALDGHRFTLDLQETAAPVMQGGNGILDFEDTGESYYYTRPRMAVTGTLDLDGEARPVSGLAWFDHQWGDFEIFRLGWDWFALQLDDGRDIMLYRLFDPHTGRGVLTSGTLSDASGAVELHQRDFQLQVLDHWQSPSTDRRYPIAWRIHIPAHDLSMTVEPILRGAELDARTTTYMVYWEGPVQIHGDARGVGYVELSGYQPAGRRPSAAAPRE</sequence>
<dbReference type="EMBL" id="NRRV01000100">
    <property type="protein sequence ID" value="MBK1633622.1"/>
    <property type="molecule type" value="Genomic_DNA"/>
</dbReference>
<evidence type="ECO:0000256" key="1">
    <source>
        <dbReference type="SAM" id="MobiDB-lite"/>
    </source>
</evidence>
<evidence type="ECO:0000259" key="2">
    <source>
        <dbReference type="Pfam" id="PF07143"/>
    </source>
</evidence>
<name>A0ABS1CNX1_9GAMM</name>
<dbReference type="InterPro" id="IPR010791">
    <property type="entry name" value="AttH_dom"/>
</dbReference>
<accession>A0ABS1CNX1</accession>
<dbReference type="Pfam" id="PF07143">
    <property type="entry name" value="CrtC"/>
    <property type="match status" value="1"/>
</dbReference>
<dbReference type="Gene3D" id="2.40.370.10">
    <property type="entry name" value="AttH-like domain"/>
    <property type="match status" value="2"/>
</dbReference>
<feature type="compositionally biased region" description="Basic residues" evidence="1">
    <location>
        <begin position="7"/>
        <end position="21"/>
    </location>
</feature>
<feature type="domain" description="AttH" evidence="2">
    <location>
        <begin position="82"/>
        <end position="237"/>
    </location>
</feature>
<reference evidence="3 4" key="1">
    <citation type="journal article" date="2020" name="Microorganisms">
        <title>Osmotic Adaptation and Compatible Solute Biosynthesis of Phototrophic Bacteria as Revealed from Genome Analyses.</title>
        <authorList>
            <person name="Imhoff J.F."/>
            <person name="Rahn T."/>
            <person name="Kunzel S."/>
            <person name="Keller A."/>
            <person name="Neulinger S.C."/>
        </authorList>
    </citation>
    <scope>NUCLEOTIDE SEQUENCE [LARGE SCALE GENOMIC DNA]</scope>
    <source>
        <strain evidence="3 4">DSM 6210</strain>
    </source>
</reference>
<protein>
    <recommendedName>
        <fullName evidence="2">AttH domain-containing protein</fullName>
    </recommendedName>
</protein>
<keyword evidence="4" id="KW-1185">Reference proteome</keyword>
<feature type="region of interest" description="Disordered" evidence="1">
    <location>
        <begin position="1"/>
        <end position="21"/>
    </location>
</feature>